<dbReference type="Proteomes" id="UP000789901">
    <property type="component" value="Unassembled WGS sequence"/>
</dbReference>
<feature type="non-terminal residue" evidence="1">
    <location>
        <position position="1"/>
    </location>
</feature>
<proteinExistence type="predicted"/>
<name>A0ABN7UWD4_GIGMA</name>
<gene>
    <name evidence="1" type="ORF">GMARGA_LOCUS11268</name>
</gene>
<accession>A0ABN7UWD4</accession>
<keyword evidence="2" id="KW-1185">Reference proteome</keyword>
<comment type="caution">
    <text evidence="1">The sequence shown here is derived from an EMBL/GenBank/DDBJ whole genome shotgun (WGS) entry which is preliminary data.</text>
</comment>
<sequence length="39" mass="4483">NYTIEISIHQALEQFADTYNCIVDITKLSSAIQLNFTTY</sequence>
<evidence type="ECO:0000313" key="1">
    <source>
        <dbReference type="EMBL" id="CAG8686149.1"/>
    </source>
</evidence>
<protein>
    <submittedName>
        <fullName evidence="1">25229_t:CDS:1</fullName>
    </submittedName>
</protein>
<reference evidence="1 2" key="1">
    <citation type="submission" date="2021-06" db="EMBL/GenBank/DDBJ databases">
        <authorList>
            <person name="Kallberg Y."/>
            <person name="Tangrot J."/>
            <person name="Rosling A."/>
        </authorList>
    </citation>
    <scope>NUCLEOTIDE SEQUENCE [LARGE SCALE GENOMIC DNA]</scope>
    <source>
        <strain evidence="1 2">120-4 pot B 10/14</strain>
    </source>
</reference>
<organism evidence="1 2">
    <name type="scientific">Gigaspora margarita</name>
    <dbReference type="NCBI Taxonomy" id="4874"/>
    <lineage>
        <taxon>Eukaryota</taxon>
        <taxon>Fungi</taxon>
        <taxon>Fungi incertae sedis</taxon>
        <taxon>Mucoromycota</taxon>
        <taxon>Glomeromycotina</taxon>
        <taxon>Glomeromycetes</taxon>
        <taxon>Diversisporales</taxon>
        <taxon>Gigasporaceae</taxon>
        <taxon>Gigaspora</taxon>
    </lineage>
</organism>
<evidence type="ECO:0000313" key="2">
    <source>
        <dbReference type="Proteomes" id="UP000789901"/>
    </source>
</evidence>
<dbReference type="EMBL" id="CAJVQB010006547">
    <property type="protein sequence ID" value="CAG8686149.1"/>
    <property type="molecule type" value="Genomic_DNA"/>
</dbReference>